<dbReference type="InterPro" id="IPR036388">
    <property type="entry name" value="WH-like_DNA-bd_sf"/>
</dbReference>
<organism evidence="3 4">
    <name type="scientific">Halopiger aswanensis</name>
    <dbReference type="NCBI Taxonomy" id="148449"/>
    <lineage>
        <taxon>Archaea</taxon>
        <taxon>Methanobacteriati</taxon>
        <taxon>Methanobacteriota</taxon>
        <taxon>Stenosarchaea group</taxon>
        <taxon>Halobacteria</taxon>
        <taxon>Halobacteriales</taxon>
        <taxon>Natrialbaceae</taxon>
        <taxon>Halopiger</taxon>
    </lineage>
</organism>
<dbReference type="OrthoDB" id="241828at2157"/>
<dbReference type="Gene3D" id="1.10.10.10">
    <property type="entry name" value="Winged helix-like DNA-binding domain superfamily/Winged helix DNA-binding domain"/>
    <property type="match status" value="1"/>
</dbReference>
<evidence type="ECO:0000313" key="3">
    <source>
        <dbReference type="EMBL" id="RKD95604.1"/>
    </source>
</evidence>
<dbReference type="Pfam" id="PF24035">
    <property type="entry name" value="DUF7344"/>
    <property type="match status" value="1"/>
</dbReference>
<feature type="domain" description="DUF7344" evidence="2">
    <location>
        <begin position="42"/>
        <end position="118"/>
    </location>
</feature>
<dbReference type="InterPro" id="IPR055768">
    <property type="entry name" value="DUF7344"/>
</dbReference>
<sequence>MTDDAESDPPDQSDQSDPPDPPESSADDPLEDVPLSLDAHLDILANERRRYLLEYLWDQPGHVGSFEAATKHTISQHGQKYGWQPNHDDIQVDLQQHHLPKLADAGLIEYDIRSQTIRYRGNDRLEEIYERIVEFERDR</sequence>
<dbReference type="RefSeq" id="WP_120244856.1">
    <property type="nucleotide sequence ID" value="NZ_RAPO01000002.1"/>
</dbReference>
<proteinExistence type="predicted"/>
<evidence type="ECO:0000313" key="4">
    <source>
        <dbReference type="Proteomes" id="UP000283805"/>
    </source>
</evidence>
<name>A0A3R7KLI2_9EURY</name>
<evidence type="ECO:0000259" key="2">
    <source>
        <dbReference type="Pfam" id="PF24035"/>
    </source>
</evidence>
<gene>
    <name evidence="3" type="ORF">ATJ93_2462</name>
</gene>
<reference evidence="3 4" key="1">
    <citation type="submission" date="2018-09" db="EMBL/GenBank/DDBJ databases">
        <title>Genomic Encyclopedia of Archaeal and Bacterial Type Strains, Phase II (KMG-II): from individual species to whole genera.</title>
        <authorList>
            <person name="Goeker M."/>
        </authorList>
    </citation>
    <scope>NUCLEOTIDE SEQUENCE [LARGE SCALE GENOMIC DNA]</scope>
    <source>
        <strain evidence="3 4">DSM 13151</strain>
    </source>
</reference>
<dbReference type="Proteomes" id="UP000283805">
    <property type="component" value="Unassembled WGS sequence"/>
</dbReference>
<keyword evidence="4" id="KW-1185">Reference proteome</keyword>
<evidence type="ECO:0000256" key="1">
    <source>
        <dbReference type="SAM" id="MobiDB-lite"/>
    </source>
</evidence>
<feature type="region of interest" description="Disordered" evidence="1">
    <location>
        <begin position="1"/>
        <end position="34"/>
    </location>
</feature>
<protein>
    <recommendedName>
        <fullName evidence="2">DUF7344 domain-containing protein</fullName>
    </recommendedName>
</protein>
<comment type="caution">
    <text evidence="3">The sequence shown here is derived from an EMBL/GenBank/DDBJ whole genome shotgun (WGS) entry which is preliminary data.</text>
</comment>
<feature type="compositionally biased region" description="Acidic residues" evidence="1">
    <location>
        <begin position="1"/>
        <end position="11"/>
    </location>
</feature>
<accession>A0A3R7KLI2</accession>
<dbReference type="EMBL" id="RAPO01000002">
    <property type="protein sequence ID" value="RKD95604.1"/>
    <property type="molecule type" value="Genomic_DNA"/>
</dbReference>
<dbReference type="AlphaFoldDB" id="A0A3R7KLI2"/>